<evidence type="ECO:0000313" key="3">
    <source>
        <dbReference type="EMBL" id="TMO79108.1"/>
    </source>
</evidence>
<keyword evidence="4" id="KW-1185">Reference proteome</keyword>
<gene>
    <name evidence="3" type="ORF">CWC20_00385</name>
</gene>
<feature type="compositionally biased region" description="Pro residues" evidence="1">
    <location>
        <begin position="38"/>
        <end position="52"/>
    </location>
</feature>
<dbReference type="Proteomes" id="UP000307164">
    <property type="component" value="Unassembled WGS sequence"/>
</dbReference>
<evidence type="ECO:0008006" key="5">
    <source>
        <dbReference type="Google" id="ProtNLM"/>
    </source>
</evidence>
<feature type="signal peptide" evidence="2">
    <location>
        <begin position="1"/>
        <end position="18"/>
    </location>
</feature>
<reference evidence="3 4" key="1">
    <citation type="submission" date="2018-01" db="EMBL/GenBank/DDBJ databases">
        <authorList>
            <person name="Paulsen S."/>
            <person name="Gram L.K."/>
        </authorList>
    </citation>
    <scope>NUCLEOTIDE SEQUENCE [LARGE SCALE GENOMIC DNA]</scope>
    <source>
        <strain evidence="3 4">S3895</strain>
    </source>
</reference>
<keyword evidence="2" id="KW-0732">Signal</keyword>
<sequence>MKLLPLVCAISAVCLLTACGGSSSSNDNVATSDTSAGTPPPTNTVTPPPTPVPEYDISFTSVIENDCGIAPIASSLIFHDRQGRAIESPIIKQDGQFQHDLPDNTHYISIIATQTDNRNQKQTEIITINNVDDISSDLALGTVTFKGYQSCSCNAVNFDFSELAVTNPGYTVTGFSNNVILANNPSPLTLCTNSLQEKLLFIKNENTGDVRGGLFSFTDPKNIVLTDTDFPTAGVAVDTAQHAQTNEYVIISASTSELLSREQSRYARFSDTPLYIFPDIVEQSYITSYLEQTSSQAGISVTIASFATNTIDDTGTYNTLSHIQGYYELAAAFAEFGNSFNDASQSVTYDFGNTDQRINEVTVALRWQDQFNGNVSWAIRGKTQANIAADLSFGNYLNENTAQLSNPSLSVTLAAHQFNGDFATLQRLRTEPLSSNEIRDLLAQSAFLNITADQ</sequence>
<proteinExistence type="predicted"/>
<organism evidence="3 4">
    <name type="scientific">Pseudoalteromonas aurantia</name>
    <dbReference type="NCBI Taxonomy" id="43654"/>
    <lineage>
        <taxon>Bacteria</taxon>
        <taxon>Pseudomonadati</taxon>
        <taxon>Pseudomonadota</taxon>
        <taxon>Gammaproteobacteria</taxon>
        <taxon>Alteromonadales</taxon>
        <taxon>Pseudoalteromonadaceae</taxon>
        <taxon>Pseudoalteromonas</taxon>
    </lineage>
</organism>
<feature type="compositionally biased region" description="Polar residues" evidence="1">
    <location>
        <begin position="22"/>
        <end position="37"/>
    </location>
</feature>
<evidence type="ECO:0000256" key="1">
    <source>
        <dbReference type="SAM" id="MobiDB-lite"/>
    </source>
</evidence>
<comment type="caution">
    <text evidence="3">The sequence shown here is derived from an EMBL/GenBank/DDBJ whole genome shotgun (WGS) entry which is preliminary data.</text>
</comment>
<dbReference type="RefSeq" id="WP_138676016.1">
    <property type="nucleotide sequence ID" value="NZ_PNBW01000002.1"/>
</dbReference>
<dbReference type="PROSITE" id="PS51257">
    <property type="entry name" value="PROKAR_LIPOPROTEIN"/>
    <property type="match status" value="1"/>
</dbReference>
<accession>A0ABY2W393</accession>
<protein>
    <recommendedName>
        <fullName evidence="5">Bacterial Ig-like domain-containing protein</fullName>
    </recommendedName>
</protein>
<feature type="region of interest" description="Disordered" evidence="1">
    <location>
        <begin position="22"/>
        <end position="52"/>
    </location>
</feature>
<evidence type="ECO:0000313" key="4">
    <source>
        <dbReference type="Proteomes" id="UP000307164"/>
    </source>
</evidence>
<dbReference type="EMBL" id="PNBW01000002">
    <property type="protein sequence ID" value="TMO79108.1"/>
    <property type="molecule type" value="Genomic_DNA"/>
</dbReference>
<evidence type="ECO:0000256" key="2">
    <source>
        <dbReference type="SAM" id="SignalP"/>
    </source>
</evidence>
<name>A0ABY2W393_9GAMM</name>
<feature type="chain" id="PRO_5045149354" description="Bacterial Ig-like domain-containing protein" evidence="2">
    <location>
        <begin position="19"/>
        <end position="454"/>
    </location>
</feature>
<reference evidence="4" key="2">
    <citation type="submission" date="2019-06" db="EMBL/GenBank/DDBJ databases">
        <title>Co-occurence of chitin degradation, pigmentation and bioactivity in marine Pseudoalteromonas.</title>
        <authorList>
            <person name="Sonnenschein E.C."/>
            <person name="Bech P.K."/>
        </authorList>
    </citation>
    <scope>NUCLEOTIDE SEQUENCE [LARGE SCALE GENOMIC DNA]</scope>
    <source>
        <strain evidence="4">S3895</strain>
    </source>
</reference>